<protein>
    <recommendedName>
        <fullName evidence="4">DUF1329 domain-containing protein</fullName>
    </recommendedName>
</protein>
<dbReference type="Proteomes" id="UP000381378">
    <property type="component" value="Unassembled WGS sequence"/>
</dbReference>
<dbReference type="RefSeq" id="WP_150787192.1">
    <property type="nucleotide sequence ID" value="NZ_CABVJF010000017.1"/>
</dbReference>
<feature type="signal peptide" evidence="1">
    <location>
        <begin position="1"/>
        <end position="23"/>
    </location>
</feature>
<dbReference type="Gene3D" id="2.50.20.10">
    <property type="entry name" value="Lipoprotein localisation LolA/LolB/LppX"/>
    <property type="match status" value="1"/>
</dbReference>
<evidence type="ECO:0000313" key="2">
    <source>
        <dbReference type="EMBL" id="VVQ15447.1"/>
    </source>
</evidence>
<evidence type="ECO:0008006" key="4">
    <source>
        <dbReference type="Google" id="ProtNLM"/>
    </source>
</evidence>
<dbReference type="InterPro" id="IPR010752">
    <property type="entry name" value="DUF1329"/>
</dbReference>
<dbReference type="OrthoDB" id="6751304at2"/>
<evidence type="ECO:0000256" key="1">
    <source>
        <dbReference type="SAM" id="SignalP"/>
    </source>
</evidence>
<dbReference type="Pfam" id="PF07044">
    <property type="entry name" value="DUF1329"/>
    <property type="match status" value="1"/>
</dbReference>
<name>A0A5E7UV41_PSEFL</name>
<feature type="chain" id="PRO_5022679432" description="DUF1329 domain-containing protein" evidence="1">
    <location>
        <begin position="24"/>
        <end position="448"/>
    </location>
</feature>
<gene>
    <name evidence="2" type="ORF">PS928_04263</name>
</gene>
<sequence precursor="true">MKNISKALCVSILSVMATQIAFAQMTPEEISHLGKDLTPNGAEMAGNAAGTIPAWTGGLTAPPAGWTPDKGYVDPFKNEKPLYVITAQNMGEHANQLTPGLKALLEKYPTFNVPVYPTHRTFAHPQKIYDETRAKAATAKLNGLSIEGYDVPGTPFPVPKNGVEAMYNQTTKYFGGYKACRDWLPVRGNGTYYRVGFCEDVIQGQNMTPRTPGEVFAFFGAYDAPATLVGTIYLVHDPVDYTAGARQAWVYNAGQRRVRRAPDLAYDNIEDGTEGMRTTDDYWGFHGALDRYDWKLLGKKEMFIPYNAYKVMDPTLKYADMLDKGGIKSNLMRYELHRVWVVEATLKTGASHVLSRRTFYLDEDSHTIALADGYDSRGNLWRVYNYPLIQAYDAGVMFQTSFSAFDLTNGNFMVSALTNERPQPAYTWNSVGKAADFTADAIRRRGTR</sequence>
<dbReference type="CDD" id="cd16329">
    <property type="entry name" value="LolA_like"/>
    <property type="match status" value="1"/>
</dbReference>
<proteinExistence type="predicted"/>
<accession>A0A5E7UV41</accession>
<keyword evidence="1" id="KW-0732">Signal</keyword>
<dbReference type="EMBL" id="CABVJF010000017">
    <property type="protein sequence ID" value="VVQ15447.1"/>
    <property type="molecule type" value="Genomic_DNA"/>
</dbReference>
<reference evidence="2 3" key="1">
    <citation type="submission" date="2019-09" db="EMBL/GenBank/DDBJ databases">
        <authorList>
            <person name="Chandra G."/>
            <person name="Truman W A."/>
        </authorList>
    </citation>
    <scope>NUCLEOTIDE SEQUENCE [LARGE SCALE GENOMIC DNA]</scope>
    <source>
        <strain evidence="2">PS928</strain>
    </source>
</reference>
<organism evidence="2 3">
    <name type="scientific">Pseudomonas fluorescens</name>
    <dbReference type="NCBI Taxonomy" id="294"/>
    <lineage>
        <taxon>Bacteria</taxon>
        <taxon>Pseudomonadati</taxon>
        <taxon>Pseudomonadota</taxon>
        <taxon>Gammaproteobacteria</taxon>
        <taxon>Pseudomonadales</taxon>
        <taxon>Pseudomonadaceae</taxon>
        <taxon>Pseudomonas</taxon>
    </lineage>
</organism>
<dbReference type="AlphaFoldDB" id="A0A5E7UV41"/>
<evidence type="ECO:0000313" key="3">
    <source>
        <dbReference type="Proteomes" id="UP000381378"/>
    </source>
</evidence>